<feature type="transmembrane region" description="Helical" evidence="1">
    <location>
        <begin position="138"/>
        <end position="168"/>
    </location>
</feature>
<feature type="transmembrane region" description="Helical" evidence="1">
    <location>
        <begin position="215"/>
        <end position="233"/>
    </location>
</feature>
<proteinExistence type="predicted"/>
<evidence type="ECO:0000313" key="2">
    <source>
        <dbReference type="EMBL" id="MBT9315766.1"/>
    </source>
</evidence>
<protein>
    <submittedName>
        <fullName evidence="2">Uncharacterized protein</fullName>
    </submittedName>
</protein>
<keyword evidence="1" id="KW-0812">Transmembrane</keyword>
<gene>
    <name evidence="2" type="ORF">IXB50_10045</name>
</gene>
<feature type="transmembrane region" description="Helical" evidence="1">
    <location>
        <begin position="15"/>
        <end position="35"/>
    </location>
</feature>
<name>A0A947DF70_9CYAN</name>
<keyword evidence="3" id="KW-1185">Reference proteome</keyword>
<keyword evidence="1" id="KW-0472">Membrane</keyword>
<accession>A0A947DF70</accession>
<reference evidence="2" key="2">
    <citation type="journal article" date="2021" name="Mar. Drugs">
        <title>Genome Reduction and Secondary Metabolism of the Marine Sponge-Associated Cyanobacterium Leptothoe.</title>
        <authorList>
            <person name="Konstantinou D."/>
            <person name="Popin R.V."/>
            <person name="Fewer D.P."/>
            <person name="Sivonen K."/>
            <person name="Gkelis S."/>
        </authorList>
    </citation>
    <scope>NUCLEOTIDE SEQUENCE</scope>
    <source>
        <strain evidence="2">TAU-MAC 1115</strain>
    </source>
</reference>
<feature type="transmembrane region" description="Helical" evidence="1">
    <location>
        <begin position="72"/>
        <end position="97"/>
    </location>
</feature>
<dbReference type="EMBL" id="JADOES010000015">
    <property type="protein sequence ID" value="MBT9315766.1"/>
    <property type="molecule type" value="Genomic_DNA"/>
</dbReference>
<feature type="transmembrane region" description="Helical" evidence="1">
    <location>
        <begin position="175"/>
        <end position="195"/>
    </location>
</feature>
<evidence type="ECO:0000313" key="3">
    <source>
        <dbReference type="Proteomes" id="UP000717364"/>
    </source>
</evidence>
<sequence>MNLITKLLTFEPSNWVRHFILISFLPLSAMVLAIDSRQLVITQGIDGQPFANVFIISYFLLLLFGLRPEQRLMALIFVPFAAIGECIFSLLFGLYIYRLEMVPLYVPFGHGVLFSMGLLVAELSAIQKHEAWIKPLLIGVYFMLFSGAIVLLHDSLSAIFGLVFLWVLRRKGYQTLYFIMGLLVLYVELVGTHWGCWAWTSHPFGLSWLHATNPPVGAFACYVLADLGVMKIARHWQPRLGLETTRDQVTALPST</sequence>
<dbReference type="Proteomes" id="UP000717364">
    <property type="component" value="Unassembled WGS sequence"/>
</dbReference>
<organism evidence="2 3">
    <name type="scientific">Leptothoe spongobia TAU-MAC 1115</name>
    <dbReference type="NCBI Taxonomy" id="1967444"/>
    <lineage>
        <taxon>Bacteria</taxon>
        <taxon>Bacillati</taxon>
        <taxon>Cyanobacteriota</taxon>
        <taxon>Cyanophyceae</taxon>
        <taxon>Nodosilineales</taxon>
        <taxon>Cymatolegaceae</taxon>
        <taxon>Leptothoe</taxon>
        <taxon>Leptothoe spongobia</taxon>
    </lineage>
</organism>
<feature type="transmembrane region" description="Helical" evidence="1">
    <location>
        <begin position="104"/>
        <end position="126"/>
    </location>
</feature>
<feature type="transmembrane region" description="Helical" evidence="1">
    <location>
        <begin position="47"/>
        <end position="66"/>
    </location>
</feature>
<keyword evidence="1" id="KW-1133">Transmembrane helix</keyword>
<reference evidence="2" key="1">
    <citation type="submission" date="2020-11" db="EMBL/GenBank/DDBJ databases">
        <authorList>
            <person name="Konstantinou D."/>
            <person name="Gkelis S."/>
            <person name="Popin R."/>
            <person name="Fewer D."/>
            <person name="Sivonen K."/>
        </authorList>
    </citation>
    <scope>NUCLEOTIDE SEQUENCE</scope>
    <source>
        <strain evidence="2">TAU-MAC 1115</strain>
    </source>
</reference>
<dbReference type="AlphaFoldDB" id="A0A947DF70"/>
<comment type="caution">
    <text evidence="2">The sequence shown here is derived from an EMBL/GenBank/DDBJ whole genome shotgun (WGS) entry which is preliminary data.</text>
</comment>
<evidence type="ECO:0000256" key="1">
    <source>
        <dbReference type="SAM" id="Phobius"/>
    </source>
</evidence>